<name>A0ABQ5AMT4_9ASTR</name>
<proteinExistence type="predicted"/>
<keyword evidence="2" id="KW-1185">Reference proteome</keyword>
<dbReference type="EMBL" id="BQNB010012343">
    <property type="protein sequence ID" value="GJT02369.1"/>
    <property type="molecule type" value="Genomic_DNA"/>
</dbReference>
<reference evidence="1" key="2">
    <citation type="submission" date="2022-01" db="EMBL/GenBank/DDBJ databases">
        <authorList>
            <person name="Yamashiro T."/>
            <person name="Shiraishi A."/>
            <person name="Satake H."/>
            <person name="Nakayama K."/>
        </authorList>
    </citation>
    <scope>NUCLEOTIDE SEQUENCE</scope>
</reference>
<accession>A0ABQ5AMT4</accession>
<evidence type="ECO:0000313" key="1">
    <source>
        <dbReference type="EMBL" id="GJT02369.1"/>
    </source>
</evidence>
<comment type="caution">
    <text evidence="1">The sequence shown here is derived from an EMBL/GenBank/DDBJ whole genome shotgun (WGS) entry which is preliminary data.</text>
</comment>
<dbReference type="Proteomes" id="UP001151760">
    <property type="component" value="Unassembled WGS sequence"/>
</dbReference>
<protein>
    <submittedName>
        <fullName evidence="1">Uncharacterized protein</fullName>
    </submittedName>
</protein>
<sequence>MGGGRVDGELFRSLGLEWLWWGGRESLEMTRAYTPRRRRVIDIGGACKRMLVGVQSLVSGWVGWRGEFRGAFWFIYGGVYRSHVKFHMVLMDDIGVGWGNGRRKGGRPQWLSLRRIHGGEGVGVREEGDLVWGELGWDSWDRGVVAQSMGRDCRFW</sequence>
<gene>
    <name evidence="1" type="ORF">Tco_0823538</name>
</gene>
<organism evidence="1 2">
    <name type="scientific">Tanacetum coccineum</name>
    <dbReference type="NCBI Taxonomy" id="301880"/>
    <lineage>
        <taxon>Eukaryota</taxon>
        <taxon>Viridiplantae</taxon>
        <taxon>Streptophyta</taxon>
        <taxon>Embryophyta</taxon>
        <taxon>Tracheophyta</taxon>
        <taxon>Spermatophyta</taxon>
        <taxon>Magnoliopsida</taxon>
        <taxon>eudicotyledons</taxon>
        <taxon>Gunneridae</taxon>
        <taxon>Pentapetalae</taxon>
        <taxon>asterids</taxon>
        <taxon>campanulids</taxon>
        <taxon>Asterales</taxon>
        <taxon>Asteraceae</taxon>
        <taxon>Asteroideae</taxon>
        <taxon>Anthemideae</taxon>
        <taxon>Anthemidinae</taxon>
        <taxon>Tanacetum</taxon>
    </lineage>
</organism>
<evidence type="ECO:0000313" key="2">
    <source>
        <dbReference type="Proteomes" id="UP001151760"/>
    </source>
</evidence>
<reference evidence="1" key="1">
    <citation type="journal article" date="2022" name="Int. J. Mol. Sci.">
        <title>Draft Genome of Tanacetum Coccineum: Genomic Comparison of Closely Related Tanacetum-Family Plants.</title>
        <authorList>
            <person name="Yamashiro T."/>
            <person name="Shiraishi A."/>
            <person name="Nakayama K."/>
            <person name="Satake H."/>
        </authorList>
    </citation>
    <scope>NUCLEOTIDE SEQUENCE</scope>
</reference>